<proteinExistence type="predicted"/>
<dbReference type="PROSITE" id="PS00045">
    <property type="entry name" value="HISTONE_LIKE"/>
    <property type="match status" value="1"/>
</dbReference>
<dbReference type="CDD" id="cd13831">
    <property type="entry name" value="HU"/>
    <property type="match status" value="1"/>
</dbReference>
<reference evidence="2" key="1">
    <citation type="submission" date="2020-05" db="EMBL/GenBank/DDBJ databases">
        <authorList>
            <person name="Chiriac C."/>
            <person name="Salcher M."/>
            <person name="Ghai R."/>
            <person name="Kavagutti S V."/>
        </authorList>
    </citation>
    <scope>NUCLEOTIDE SEQUENCE</scope>
</reference>
<dbReference type="GO" id="GO:0005829">
    <property type="term" value="C:cytosol"/>
    <property type="evidence" value="ECO:0007669"/>
    <property type="project" value="TreeGrafter"/>
</dbReference>
<evidence type="ECO:0000256" key="1">
    <source>
        <dbReference type="ARBA" id="ARBA00023125"/>
    </source>
</evidence>
<dbReference type="EMBL" id="CAEZTT010000083">
    <property type="protein sequence ID" value="CAB4578857.1"/>
    <property type="molecule type" value="Genomic_DNA"/>
</dbReference>
<accession>A0A6J6ESB5</accession>
<dbReference type="GO" id="GO:0003677">
    <property type="term" value="F:DNA binding"/>
    <property type="evidence" value="ECO:0007669"/>
    <property type="project" value="UniProtKB-KW"/>
</dbReference>
<organism evidence="2">
    <name type="scientific">freshwater metagenome</name>
    <dbReference type="NCBI Taxonomy" id="449393"/>
    <lineage>
        <taxon>unclassified sequences</taxon>
        <taxon>metagenomes</taxon>
        <taxon>ecological metagenomes</taxon>
    </lineage>
</organism>
<dbReference type="SMART" id="SM00411">
    <property type="entry name" value="BHL"/>
    <property type="match status" value="1"/>
</dbReference>
<dbReference type="GO" id="GO:0030527">
    <property type="term" value="F:structural constituent of chromatin"/>
    <property type="evidence" value="ECO:0007669"/>
    <property type="project" value="InterPro"/>
</dbReference>
<gene>
    <name evidence="2" type="ORF">UFOPK1726_00757</name>
</gene>
<dbReference type="PANTHER" id="PTHR33175:SF3">
    <property type="entry name" value="DNA-BINDING PROTEIN HU-BETA"/>
    <property type="match status" value="1"/>
</dbReference>
<dbReference type="Pfam" id="PF00216">
    <property type="entry name" value="Bac_DNA_binding"/>
    <property type="match status" value="1"/>
</dbReference>
<dbReference type="SUPFAM" id="SSF47729">
    <property type="entry name" value="IHF-like DNA-binding proteins"/>
    <property type="match status" value="1"/>
</dbReference>
<dbReference type="InterPro" id="IPR010992">
    <property type="entry name" value="IHF-like_DNA-bd_dom_sf"/>
</dbReference>
<keyword evidence="1" id="KW-0238">DNA-binding</keyword>
<sequence length="98" mass="10361">MNKAELADAVAADLDISRKQALEAIDSVLDNIVHAVVKDDKVSLVGFGTFEKAKRAARNGRNPQTGAVVKIPATSVPKFKAGAEFKGLVSGKKKASRK</sequence>
<name>A0A6J6ESB5_9ZZZZ</name>
<dbReference type="PRINTS" id="PR01727">
    <property type="entry name" value="DNABINDINGHU"/>
</dbReference>
<evidence type="ECO:0000313" key="2">
    <source>
        <dbReference type="EMBL" id="CAB4578857.1"/>
    </source>
</evidence>
<dbReference type="AlphaFoldDB" id="A0A6J6ESB5"/>
<dbReference type="PANTHER" id="PTHR33175">
    <property type="entry name" value="DNA-BINDING PROTEIN HU"/>
    <property type="match status" value="1"/>
</dbReference>
<dbReference type="InterPro" id="IPR000119">
    <property type="entry name" value="Hist_DNA-bd"/>
</dbReference>
<dbReference type="Gene3D" id="4.10.520.10">
    <property type="entry name" value="IHF-like DNA-binding proteins"/>
    <property type="match status" value="1"/>
</dbReference>
<dbReference type="InterPro" id="IPR020816">
    <property type="entry name" value="Histone-like_DNA-bd_CS"/>
</dbReference>
<protein>
    <submittedName>
        <fullName evidence="2">Unannotated protein</fullName>
    </submittedName>
</protein>